<dbReference type="InterPro" id="IPR023827">
    <property type="entry name" value="Peptidase_S8_Asp-AS"/>
</dbReference>
<dbReference type="InterPro" id="IPR015943">
    <property type="entry name" value="WD40/YVTN_repeat-like_dom_sf"/>
</dbReference>
<keyword evidence="7" id="KW-0472">Membrane</keyword>
<dbReference type="Pfam" id="PF00082">
    <property type="entry name" value="Peptidase_S8"/>
    <property type="match status" value="1"/>
</dbReference>
<dbReference type="Gene3D" id="3.40.50.200">
    <property type="entry name" value="Peptidase S8/S53 domain"/>
    <property type="match status" value="1"/>
</dbReference>
<feature type="active site" description="Charge relay system" evidence="5">
    <location>
        <position position="724"/>
    </location>
</feature>
<dbReference type="PANTHER" id="PTHR43806">
    <property type="entry name" value="PEPTIDASE S8"/>
    <property type="match status" value="1"/>
</dbReference>
<sequence length="1379" mass="150934">MEVLKKRIKGNYHYIVSALAVVGIAFVAFNSTNSSLFNNLDQFILFAQEEIKLEQGIQISSGDLGSNDKIDIEKDAIINGNLFADTISIDKNTTINGNASFNKIKIHKEAKILGTQTKPVQLPIANLPEIPEFQIGTQDFKFEGENNALITGNYRDIVLEKNSRLILSGGVYNLRKLELKDGAVLIFNASATLNIQFKLKGQKHVSILPGQNNIKPDDLIINYLGIRAKQEKEIKEDDDNEIESEMDDKEKKELKDWKIGRPVVFGKNSFLNFKLLAPKASVHIGEDSTIRGQVLARMVRVEKRAIMSRELTTIKVSKPENMITDPGGGVYPINEILVSLTPTATISDAQKITSSIGGQIVSVIPPTLYKIEVRTKTTKELEDKLDALRNSNNPLITGIFRNFVMLENTGYPFNRSTYLSKVDQTLYNAPLYIFTSSKRIFMTVLILLSSILIIYFKKDLLTKTLKTIYNKLFYDKKHFKLFVVLSALSTIIPIYFTGLLAWLFFGWTLSSFREVITSLLSFPTIIQALGIPFETFVFDTGFVGYNQGVFDSAYSISFFSYSILGFVGNIIFFYSVLFLIRYVKKNLQHRVKSISVAFAIIFLLLFGTYVSIVRYFREVGPYIPSPINRIESFINRVNAQSAVKYDLQNLRNQNANLTRAYDKISIFDAWDKINNLQNLLLTPVVVGIVDTGVDANHQEFNNQKVNFGSSLASALVDSNAPKGHGTQVTGIIGANNVLGNGGILAANSPQMNGILSGALAEDKYKLEVRSASLVTGAARTLEDVYVVLKKVAASDAQIINMSFVLERCSDLSFTVRNFIVEKCAKTNQEWTDADAEFQGVFNSNPTKLFIAAAGNEDTNFVFATPAHWSILMPNVISVGASDLVDERANFPFPAAKSNFGVELNISAPGVGIYAPKPGGGYDVPFLDNGVIKGGFSGTSASAPMVTGVAGLIKAIRPELSPAQIKNILTKTENTDPVITEPDKPIGRRLNALKAVCDPLVLNCVPTPSVASPWPMLQKNAQRTGLADVSGPPFATSTQVTLKWQKDLGIASNFPPLVGSQAVYVSAGGGLRDLIAFDKTDGHQIWQSSIPAGAVNGAIGPDGTIYVCGLNTNQQSVLTAVNHIDGAIKWQFIVGSFRPCNPPAVNQSGIIYTTVPPPLNTQLAVVVAVNPDGTEKWRYEEGNVSTTPPSLSNDASQVYVGFFNDLKAFNSLTGQILWTKVVPQFPFLIIVDPTDRVLNQTLDGFITAFSKSGNFLWQSSIGASAIALYPQNKILLTGPSGFTFLNLADGGFISNGFWPNSFQLSNPFAIVDKDGLFYLPLAIFGNPTQIRLFAFNSGGNQRWTFDVPSTLNLAAIGGSALDSDGSIYLVAQKLLLKLGQ</sequence>
<feature type="transmembrane region" description="Helical" evidence="7">
    <location>
        <begin position="481"/>
        <end position="505"/>
    </location>
</feature>
<evidence type="ECO:0000256" key="2">
    <source>
        <dbReference type="ARBA" id="ARBA00022670"/>
    </source>
</evidence>
<keyword evidence="3 5" id="KW-0378">Hydrolase</keyword>
<dbReference type="Gene3D" id="2.130.10.10">
    <property type="entry name" value="YVTN repeat-like/Quinoprotein amine dehydrogenase"/>
    <property type="match status" value="1"/>
</dbReference>
<evidence type="ECO:0000256" key="4">
    <source>
        <dbReference type="ARBA" id="ARBA00022825"/>
    </source>
</evidence>
<dbReference type="Proteomes" id="UP000176431">
    <property type="component" value="Unassembled WGS sequence"/>
</dbReference>
<feature type="transmembrane region" description="Helical" evidence="7">
    <location>
        <begin position="12"/>
        <end position="29"/>
    </location>
</feature>
<keyword evidence="7" id="KW-1133">Transmembrane helix</keyword>
<dbReference type="GO" id="GO:0006508">
    <property type="term" value="P:proteolysis"/>
    <property type="evidence" value="ECO:0007669"/>
    <property type="project" value="UniProtKB-KW"/>
</dbReference>
<comment type="similarity">
    <text evidence="1 5 6">Belongs to the peptidase S8 family.</text>
</comment>
<evidence type="ECO:0000259" key="9">
    <source>
        <dbReference type="Pfam" id="PF13360"/>
    </source>
</evidence>
<feature type="domain" description="Pyrrolo-quinoline quinone repeat" evidence="9">
    <location>
        <begin position="1043"/>
        <end position="1130"/>
    </location>
</feature>
<dbReference type="PROSITE" id="PS51892">
    <property type="entry name" value="SUBTILASE"/>
    <property type="match status" value="1"/>
</dbReference>
<dbReference type="PROSITE" id="PS00137">
    <property type="entry name" value="SUBTILASE_HIS"/>
    <property type="match status" value="1"/>
</dbReference>
<dbReference type="GO" id="GO:0004252">
    <property type="term" value="F:serine-type endopeptidase activity"/>
    <property type="evidence" value="ECO:0007669"/>
    <property type="project" value="UniProtKB-UniRule"/>
</dbReference>
<keyword evidence="2 5" id="KW-0645">Protease</keyword>
<dbReference type="PROSITE" id="PS00136">
    <property type="entry name" value="SUBTILASE_ASP"/>
    <property type="match status" value="1"/>
</dbReference>
<reference evidence="10 11" key="1">
    <citation type="journal article" date="2016" name="Nat. Commun.">
        <title>Thousands of microbial genomes shed light on interconnected biogeochemical processes in an aquifer system.</title>
        <authorList>
            <person name="Anantharaman K."/>
            <person name="Brown C.T."/>
            <person name="Hug L.A."/>
            <person name="Sharon I."/>
            <person name="Castelle C.J."/>
            <person name="Probst A.J."/>
            <person name="Thomas B.C."/>
            <person name="Singh A."/>
            <person name="Wilkins M.J."/>
            <person name="Karaoz U."/>
            <person name="Brodie E.L."/>
            <person name="Williams K.H."/>
            <person name="Hubbard S.S."/>
            <person name="Banfield J.F."/>
        </authorList>
    </citation>
    <scope>NUCLEOTIDE SEQUENCE [LARGE SCALE GENOMIC DNA]</scope>
</reference>
<dbReference type="PROSITE" id="PS00138">
    <property type="entry name" value="SUBTILASE_SER"/>
    <property type="match status" value="1"/>
</dbReference>
<feature type="domain" description="Peptidase S8/S53" evidence="8">
    <location>
        <begin position="684"/>
        <end position="972"/>
    </location>
</feature>
<feature type="active site" description="Charge relay system" evidence="5">
    <location>
        <position position="939"/>
    </location>
</feature>
<dbReference type="SUPFAM" id="SSF52743">
    <property type="entry name" value="Subtilisin-like"/>
    <property type="match status" value="1"/>
</dbReference>
<feature type="domain" description="Pyrrolo-quinoline quinone repeat" evidence="9">
    <location>
        <begin position="1164"/>
        <end position="1268"/>
    </location>
</feature>
<evidence type="ECO:0000256" key="5">
    <source>
        <dbReference type="PROSITE-ProRule" id="PRU01240"/>
    </source>
</evidence>
<dbReference type="InterPro" id="IPR015500">
    <property type="entry name" value="Peptidase_S8_subtilisin-rel"/>
</dbReference>
<evidence type="ECO:0000256" key="3">
    <source>
        <dbReference type="ARBA" id="ARBA00022801"/>
    </source>
</evidence>
<evidence type="ECO:0000256" key="6">
    <source>
        <dbReference type="RuleBase" id="RU003355"/>
    </source>
</evidence>
<accession>A0A1F5B4G1</accession>
<proteinExistence type="inferred from homology"/>
<feature type="transmembrane region" description="Helical" evidence="7">
    <location>
        <begin position="558"/>
        <end position="582"/>
    </location>
</feature>
<name>A0A1F5B4G1_9BACT</name>
<dbReference type="Pfam" id="PF13360">
    <property type="entry name" value="PQQ_2"/>
    <property type="match status" value="2"/>
</dbReference>
<feature type="active site" description="Charge relay system" evidence="5">
    <location>
        <position position="690"/>
    </location>
</feature>
<feature type="transmembrane region" description="Helical" evidence="7">
    <location>
        <begin position="440"/>
        <end position="456"/>
    </location>
</feature>
<dbReference type="PRINTS" id="PR00723">
    <property type="entry name" value="SUBTILISIN"/>
</dbReference>
<dbReference type="InterPro" id="IPR050131">
    <property type="entry name" value="Peptidase_S8_subtilisin-like"/>
</dbReference>
<dbReference type="InterPro" id="IPR002372">
    <property type="entry name" value="PQQ_rpt_dom"/>
</dbReference>
<organism evidence="10 11">
    <name type="scientific">Candidatus Azambacteria bacterium RIFCSPHIGHO2_01_FULL_40_24</name>
    <dbReference type="NCBI Taxonomy" id="1797301"/>
    <lineage>
        <taxon>Bacteria</taxon>
        <taxon>Candidatus Azamiibacteriota</taxon>
    </lineage>
</organism>
<keyword evidence="7" id="KW-0812">Transmembrane</keyword>
<evidence type="ECO:0000313" key="11">
    <source>
        <dbReference type="Proteomes" id="UP000176431"/>
    </source>
</evidence>
<evidence type="ECO:0000256" key="7">
    <source>
        <dbReference type="SAM" id="Phobius"/>
    </source>
</evidence>
<keyword evidence="4 5" id="KW-0720">Serine protease</keyword>
<dbReference type="InterPro" id="IPR022398">
    <property type="entry name" value="Peptidase_S8_His-AS"/>
</dbReference>
<evidence type="ECO:0000259" key="8">
    <source>
        <dbReference type="Pfam" id="PF00082"/>
    </source>
</evidence>
<dbReference type="InterPro" id="IPR018391">
    <property type="entry name" value="PQQ_b-propeller_rpt"/>
</dbReference>
<comment type="caution">
    <text evidence="10">The sequence shown here is derived from an EMBL/GenBank/DDBJ whole genome shotgun (WGS) entry which is preliminary data.</text>
</comment>
<dbReference type="InterPro" id="IPR011047">
    <property type="entry name" value="Quinoprotein_ADH-like_sf"/>
</dbReference>
<feature type="transmembrane region" description="Helical" evidence="7">
    <location>
        <begin position="594"/>
        <end position="616"/>
    </location>
</feature>
<dbReference type="InterPro" id="IPR036852">
    <property type="entry name" value="Peptidase_S8/S53_dom_sf"/>
</dbReference>
<evidence type="ECO:0000256" key="1">
    <source>
        <dbReference type="ARBA" id="ARBA00011073"/>
    </source>
</evidence>
<gene>
    <name evidence="10" type="ORF">A2819_01980</name>
</gene>
<dbReference type="EMBL" id="MEYK01000011">
    <property type="protein sequence ID" value="OGD25498.1"/>
    <property type="molecule type" value="Genomic_DNA"/>
</dbReference>
<protein>
    <submittedName>
        <fullName evidence="10">Uncharacterized protein</fullName>
    </submittedName>
</protein>
<dbReference type="PANTHER" id="PTHR43806:SF11">
    <property type="entry name" value="CEREVISIN-RELATED"/>
    <property type="match status" value="1"/>
</dbReference>
<dbReference type="SUPFAM" id="SSF50998">
    <property type="entry name" value="Quinoprotein alcohol dehydrogenase-like"/>
    <property type="match status" value="1"/>
</dbReference>
<evidence type="ECO:0000313" key="10">
    <source>
        <dbReference type="EMBL" id="OGD25498.1"/>
    </source>
</evidence>
<dbReference type="InterPro" id="IPR000209">
    <property type="entry name" value="Peptidase_S8/S53_dom"/>
</dbReference>
<dbReference type="InterPro" id="IPR023828">
    <property type="entry name" value="Peptidase_S8_Ser-AS"/>
</dbReference>
<dbReference type="SMART" id="SM00564">
    <property type="entry name" value="PQQ"/>
    <property type="match status" value="5"/>
</dbReference>